<sequence>MLLNRNRLKKHLSYKGDSSKELPDKLKKSGSFSSHLFHGRSVAQEGVGCSRKVVGPMLKRW</sequence>
<evidence type="ECO:0000313" key="1">
    <source>
        <dbReference type="EMBL" id="OVA12189.1"/>
    </source>
</evidence>
<organism evidence="1 2">
    <name type="scientific">Macleaya cordata</name>
    <name type="common">Five-seeded plume-poppy</name>
    <name type="synonym">Bocconia cordata</name>
    <dbReference type="NCBI Taxonomy" id="56857"/>
    <lineage>
        <taxon>Eukaryota</taxon>
        <taxon>Viridiplantae</taxon>
        <taxon>Streptophyta</taxon>
        <taxon>Embryophyta</taxon>
        <taxon>Tracheophyta</taxon>
        <taxon>Spermatophyta</taxon>
        <taxon>Magnoliopsida</taxon>
        <taxon>Ranunculales</taxon>
        <taxon>Papaveraceae</taxon>
        <taxon>Papaveroideae</taxon>
        <taxon>Macleaya</taxon>
    </lineage>
</organism>
<accession>A0A200QNZ6</accession>
<dbReference type="OrthoDB" id="416496at2759"/>
<evidence type="ECO:0000313" key="2">
    <source>
        <dbReference type="Proteomes" id="UP000195402"/>
    </source>
</evidence>
<reference evidence="1 2" key="1">
    <citation type="journal article" date="2017" name="Mol. Plant">
        <title>The Genome of Medicinal Plant Macleaya cordata Provides New Insights into Benzylisoquinoline Alkaloids Metabolism.</title>
        <authorList>
            <person name="Liu X."/>
            <person name="Liu Y."/>
            <person name="Huang P."/>
            <person name="Ma Y."/>
            <person name="Qing Z."/>
            <person name="Tang Q."/>
            <person name="Cao H."/>
            <person name="Cheng P."/>
            <person name="Zheng Y."/>
            <person name="Yuan Z."/>
            <person name="Zhou Y."/>
            <person name="Liu J."/>
            <person name="Tang Z."/>
            <person name="Zhuo Y."/>
            <person name="Zhang Y."/>
            <person name="Yu L."/>
            <person name="Huang J."/>
            <person name="Yang P."/>
            <person name="Peng Q."/>
            <person name="Zhang J."/>
            <person name="Jiang W."/>
            <person name="Zhang Z."/>
            <person name="Lin K."/>
            <person name="Ro D.K."/>
            <person name="Chen X."/>
            <person name="Xiong X."/>
            <person name="Shang Y."/>
            <person name="Huang S."/>
            <person name="Zeng J."/>
        </authorList>
    </citation>
    <scope>NUCLEOTIDE SEQUENCE [LARGE SCALE GENOMIC DNA]</scope>
    <source>
        <strain evidence="2">cv. BLH2017</strain>
        <tissue evidence="1">Root</tissue>
    </source>
</reference>
<dbReference type="EMBL" id="MVGT01001412">
    <property type="protein sequence ID" value="OVA12189.1"/>
    <property type="molecule type" value="Genomic_DNA"/>
</dbReference>
<dbReference type="Proteomes" id="UP000195402">
    <property type="component" value="Unassembled WGS sequence"/>
</dbReference>
<dbReference type="InParanoid" id="A0A200QNZ6"/>
<comment type="caution">
    <text evidence="1">The sequence shown here is derived from an EMBL/GenBank/DDBJ whole genome shotgun (WGS) entry which is preliminary data.</text>
</comment>
<keyword evidence="2" id="KW-1185">Reference proteome</keyword>
<gene>
    <name evidence="1" type="ORF">BVC80_1777g6</name>
</gene>
<dbReference type="AlphaFoldDB" id="A0A200QNZ6"/>
<proteinExistence type="predicted"/>
<name>A0A200QNZ6_MACCD</name>
<protein>
    <submittedName>
        <fullName evidence="1">Uncharacterized protein</fullName>
    </submittedName>
</protein>